<dbReference type="InterPro" id="IPR036680">
    <property type="entry name" value="SPOR-like_sf"/>
</dbReference>
<dbReference type="Pfam" id="PF05036">
    <property type="entry name" value="SPOR"/>
    <property type="match status" value="1"/>
</dbReference>
<dbReference type="SUPFAM" id="SSF110997">
    <property type="entry name" value="Sporulation related repeat"/>
    <property type="match status" value="1"/>
</dbReference>
<protein>
    <submittedName>
        <fullName evidence="4">Cell division protein DedD (Periplasmic protein involved in septation)</fullName>
    </submittedName>
</protein>
<dbReference type="PROSITE" id="PS51724">
    <property type="entry name" value="SPOR"/>
    <property type="match status" value="1"/>
</dbReference>
<feature type="region of interest" description="Disordered" evidence="1">
    <location>
        <begin position="103"/>
        <end position="173"/>
    </location>
</feature>
<dbReference type="STRING" id="339866.GCA_001418255_01916"/>
<dbReference type="RefSeq" id="WP_055450791.1">
    <property type="nucleotide sequence ID" value="NZ_CYHF01000006.1"/>
</dbReference>
<evidence type="ECO:0000313" key="4">
    <source>
        <dbReference type="EMBL" id="CUA97878.1"/>
    </source>
</evidence>
<dbReference type="PANTHER" id="PTHR38687">
    <property type="entry name" value="CELL DIVISION PROTEIN DEDD-RELATED"/>
    <property type="match status" value="1"/>
</dbReference>
<dbReference type="GO" id="GO:0032506">
    <property type="term" value="P:cytokinetic process"/>
    <property type="evidence" value="ECO:0007669"/>
    <property type="project" value="TreeGrafter"/>
</dbReference>
<reference evidence="5" key="1">
    <citation type="submission" date="2015-08" db="EMBL/GenBank/DDBJ databases">
        <authorList>
            <person name="Varghese N."/>
        </authorList>
    </citation>
    <scope>NUCLEOTIDE SEQUENCE [LARGE SCALE GENOMIC DNA]</scope>
    <source>
        <strain evidence="5">DSM 18181</strain>
    </source>
</reference>
<dbReference type="InterPro" id="IPR007730">
    <property type="entry name" value="SPOR-like_dom"/>
</dbReference>
<evidence type="ECO:0000259" key="3">
    <source>
        <dbReference type="PROSITE" id="PS51724"/>
    </source>
</evidence>
<feature type="region of interest" description="Disordered" evidence="1">
    <location>
        <begin position="1"/>
        <end position="26"/>
    </location>
</feature>
<sequence length="287" mass="29154">MTLGAPRNSARRTSRGDNSDSQSQDTLRTRARRRLIGAVALVLLGVIVFPLVFDSKPKPVPSNIALDIPSQTKAPGLAVPASAPVLPAASSVAVPAGEHSAAAHTASAASTPAQTAAPSTTPAPAAAPKPAAVEPVVPKPAAPPPKPEAVAPAQPVTKPTSPSPDQARQLASARQALAALEGKSPDQISTAQAEAALASKKTSAPEDAAPSKARFVVQAGAFADAHAAQSVRAKIEKAGFKTYTQVVDTPQGKRVRVRVGPFASRDEAERALHKLKALGLSGAVLTL</sequence>
<evidence type="ECO:0000256" key="2">
    <source>
        <dbReference type="SAM" id="Phobius"/>
    </source>
</evidence>
<feature type="compositionally biased region" description="Pro residues" evidence="1">
    <location>
        <begin position="137"/>
        <end position="147"/>
    </location>
</feature>
<dbReference type="PANTHER" id="PTHR38687:SF1">
    <property type="entry name" value="CELL DIVISION PROTEIN DEDD"/>
    <property type="match status" value="1"/>
</dbReference>
<keyword evidence="2" id="KW-0812">Transmembrane</keyword>
<dbReference type="Proteomes" id="UP000183649">
    <property type="component" value="Unassembled WGS sequence"/>
</dbReference>
<organism evidence="4 5">
    <name type="scientific">Thiomonas bhubaneswarensis</name>
    <dbReference type="NCBI Taxonomy" id="339866"/>
    <lineage>
        <taxon>Bacteria</taxon>
        <taxon>Pseudomonadati</taxon>
        <taxon>Pseudomonadota</taxon>
        <taxon>Betaproteobacteria</taxon>
        <taxon>Burkholderiales</taxon>
        <taxon>Thiomonas</taxon>
    </lineage>
</organism>
<proteinExistence type="predicted"/>
<feature type="transmembrane region" description="Helical" evidence="2">
    <location>
        <begin position="35"/>
        <end position="53"/>
    </location>
</feature>
<evidence type="ECO:0000256" key="1">
    <source>
        <dbReference type="SAM" id="MobiDB-lite"/>
    </source>
</evidence>
<dbReference type="Gene3D" id="3.30.70.1070">
    <property type="entry name" value="Sporulation related repeat"/>
    <property type="match status" value="1"/>
</dbReference>
<keyword evidence="4" id="KW-0132">Cell division</keyword>
<feature type="compositionally biased region" description="Low complexity" evidence="1">
    <location>
        <begin position="103"/>
        <end position="136"/>
    </location>
</feature>
<keyword evidence="4" id="KW-0131">Cell cycle</keyword>
<evidence type="ECO:0000313" key="5">
    <source>
        <dbReference type="Proteomes" id="UP000183649"/>
    </source>
</evidence>
<keyword evidence="2" id="KW-0472">Membrane</keyword>
<dbReference type="OrthoDB" id="9181370at2"/>
<dbReference type="GO" id="GO:0030428">
    <property type="term" value="C:cell septum"/>
    <property type="evidence" value="ECO:0007669"/>
    <property type="project" value="TreeGrafter"/>
</dbReference>
<dbReference type="InterPro" id="IPR052521">
    <property type="entry name" value="Cell_div_SPOR-domain"/>
</dbReference>
<keyword evidence="2" id="KW-1133">Transmembrane helix</keyword>
<name>A0A0K6I496_9BURK</name>
<accession>A0A0K6I496</accession>
<dbReference type="EMBL" id="CYHF01000006">
    <property type="protein sequence ID" value="CUA97878.1"/>
    <property type="molecule type" value="Genomic_DNA"/>
</dbReference>
<gene>
    <name evidence="4" type="ORF">Ga0061069_106124</name>
</gene>
<feature type="domain" description="SPOR" evidence="3">
    <location>
        <begin position="209"/>
        <end position="287"/>
    </location>
</feature>
<keyword evidence="5" id="KW-1185">Reference proteome</keyword>
<dbReference type="GO" id="GO:0032153">
    <property type="term" value="C:cell division site"/>
    <property type="evidence" value="ECO:0007669"/>
    <property type="project" value="TreeGrafter"/>
</dbReference>
<dbReference type="AlphaFoldDB" id="A0A0K6I496"/>
<dbReference type="GO" id="GO:0042834">
    <property type="term" value="F:peptidoglycan binding"/>
    <property type="evidence" value="ECO:0007669"/>
    <property type="project" value="InterPro"/>
</dbReference>